<dbReference type="Proteomes" id="UP001150830">
    <property type="component" value="Unassembled WGS sequence"/>
</dbReference>
<feature type="region of interest" description="Disordered" evidence="5">
    <location>
        <begin position="327"/>
        <end position="349"/>
    </location>
</feature>
<keyword evidence="2 4" id="KW-0238">DNA-binding</keyword>
<accession>A0A9X3EDC7</accession>
<evidence type="ECO:0000313" key="8">
    <source>
        <dbReference type="EMBL" id="MCY0965487.1"/>
    </source>
</evidence>
<gene>
    <name evidence="8" type="ORF">OUO13_09830</name>
</gene>
<dbReference type="PROSITE" id="PS51900">
    <property type="entry name" value="CB"/>
    <property type="match status" value="1"/>
</dbReference>
<dbReference type="InterPro" id="IPR011010">
    <property type="entry name" value="DNA_brk_join_enz"/>
</dbReference>
<dbReference type="InterPro" id="IPR010998">
    <property type="entry name" value="Integrase_recombinase_N"/>
</dbReference>
<organism evidence="8 9">
    <name type="scientific">Parathalassolituus penaei</name>
    <dbReference type="NCBI Taxonomy" id="2997323"/>
    <lineage>
        <taxon>Bacteria</taxon>
        <taxon>Pseudomonadati</taxon>
        <taxon>Pseudomonadota</taxon>
        <taxon>Gammaproteobacteria</taxon>
        <taxon>Oceanospirillales</taxon>
        <taxon>Oceanospirillaceae</taxon>
        <taxon>Parathalassolituus</taxon>
    </lineage>
</organism>
<keyword evidence="1" id="KW-0229">DNA integration</keyword>
<dbReference type="RefSeq" id="WP_283173698.1">
    <property type="nucleotide sequence ID" value="NZ_JAPNOA010000026.1"/>
</dbReference>
<feature type="region of interest" description="Disordered" evidence="5">
    <location>
        <begin position="1"/>
        <end position="25"/>
    </location>
</feature>
<feature type="domain" description="Tyr recombinase" evidence="6">
    <location>
        <begin position="122"/>
        <end position="320"/>
    </location>
</feature>
<proteinExistence type="predicted"/>
<evidence type="ECO:0000259" key="7">
    <source>
        <dbReference type="PROSITE" id="PS51900"/>
    </source>
</evidence>
<evidence type="ECO:0000256" key="3">
    <source>
        <dbReference type="ARBA" id="ARBA00023172"/>
    </source>
</evidence>
<dbReference type="Gene3D" id="1.10.443.10">
    <property type="entry name" value="Intergrase catalytic core"/>
    <property type="match status" value="1"/>
</dbReference>
<dbReference type="GO" id="GO:0006310">
    <property type="term" value="P:DNA recombination"/>
    <property type="evidence" value="ECO:0007669"/>
    <property type="project" value="UniProtKB-KW"/>
</dbReference>
<keyword evidence="9" id="KW-1185">Reference proteome</keyword>
<dbReference type="Gene3D" id="1.10.150.130">
    <property type="match status" value="1"/>
</dbReference>
<feature type="domain" description="Core-binding (CB)" evidence="7">
    <location>
        <begin position="22"/>
        <end position="96"/>
    </location>
</feature>
<dbReference type="AlphaFoldDB" id="A0A9X3EDC7"/>
<keyword evidence="3" id="KW-0233">DNA recombination</keyword>
<evidence type="ECO:0000256" key="2">
    <source>
        <dbReference type="ARBA" id="ARBA00023125"/>
    </source>
</evidence>
<dbReference type="PANTHER" id="PTHR34605:SF4">
    <property type="entry name" value="DNA ADENINE METHYLTRANSFERASE"/>
    <property type="match status" value="1"/>
</dbReference>
<dbReference type="InterPro" id="IPR044068">
    <property type="entry name" value="CB"/>
</dbReference>
<dbReference type="EMBL" id="JAPNOA010000026">
    <property type="protein sequence ID" value="MCY0965487.1"/>
    <property type="molecule type" value="Genomic_DNA"/>
</dbReference>
<dbReference type="SUPFAM" id="SSF47823">
    <property type="entry name" value="lambda integrase-like, N-terminal domain"/>
    <property type="match status" value="1"/>
</dbReference>
<dbReference type="GO" id="GO:0015074">
    <property type="term" value="P:DNA integration"/>
    <property type="evidence" value="ECO:0007669"/>
    <property type="project" value="UniProtKB-KW"/>
</dbReference>
<dbReference type="PANTHER" id="PTHR34605">
    <property type="entry name" value="PHAGE_INTEGRASE DOMAIN-CONTAINING PROTEIN"/>
    <property type="match status" value="1"/>
</dbReference>
<dbReference type="PROSITE" id="PS51898">
    <property type="entry name" value="TYR_RECOMBINASE"/>
    <property type="match status" value="1"/>
</dbReference>
<name>A0A9X3EDC7_9GAMM</name>
<evidence type="ECO:0000259" key="6">
    <source>
        <dbReference type="PROSITE" id="PS51898"/>
    </source>
</evidence>
<dbReference type="GO" id="GO:0003677">
    <property type="term" value="F:DNA binding"/>
    <property type="evidence" value="ECO:0007669"/>
    <property type="project" value="UniProtKB-UniRule"/>
</dbReference>
<comment type="caution">
    <text evidence="8">The sequence shown here is derived from an EMBL/GenBank/DDBJ whole genome shotgun (WGS) entry which is preliminary data.</text>
</comment>
<dbReference type="InterPro" id="IPR002104">
    <property type="entry name" value="Integrase_catalytic"/>
</dbReference>
<dbReference type="InterPro" id="IPR013762">
    <property type="entry name" value="Integrase-like_cat_sf"/>
</dbReference>
<protein>
    <submittedName>
        <fullName evidence="8">Tyrosine-type recombinase/integrase</fullName>
    </submittedName>
</protein>
<dbReference type="SUPFAM" id="SSF56349">
    <property type="entry name" value="DNA breaking-rejoining enzymes"/>
    <property type="match status" value="1"/>
</dbReference>
<evidence type="ECO:0000256" key="1">
    <source>
        <dbReference type="ARBA" id="ARBA00022908"/>
    </source>
</evidence>
<dbReference type="CDD" id="cd00799">
    <property type="entry name" value="INT_Cre_C"/>
    <property type="match status" value="1"/>
</dbReference>
<evidence type="ECO:0000313" key="9">
    <source>
        <dbReference type="Proteomes" id="UP001150830"/>
    </source>
</evidence>
<evidence type="ECO:0000256" key="5">
    <source>
        <dbReference type="SAM" id="MobiDB-lite"/>
    </source>
</evidence>
<evidence type="ECO:0000256" key="4">
    <source>
        <dbReference type="PROSITE-ProRule" id="PRU01248"/>
    </source>
</evidence>
<sequence length="349" mass="38747">MPDKPLRTTQSPTQPPTPTLSTSEEQQLRHYLQATLSDNTRKTYRSALLQFERAGGRLPCDRDSLVRYILVKAGELSTRSLDLHITAIRQWHQQQGLADPAADPMVQRTLEGVRRVHGRPPRKARALTLKQLGELLAAANAQEHPLRALRDRALLLIAFMGAFRRSELVAIRVEDIQFEADGMLIHLPRSKTDQDGQGLVRAIPAGSGSVCPAIALKEWLNATNIESGAVFRAMNRWGQLSEKPLNAASINELLKKLASSAGLENVPEFSSHSFRRGMSTAAARAGVSFELIRKQGGWRHDGTVRGYIEEGQQLQDNAAHTLLEEMQRLTNPRTTSTTDANHSGRHRDD</sequence>
<reference evidence="8" key="1">
    <citation type="submission" date="2022-11" db="EMBL/GenBank/DDBJ databases">
        <title>Parathalassolutuus dongxingensis gen. nov., sp. nov., a novel member of family Oceanospirillaceae isolated from a coastal shrimp pond in Guangxi, China.</title>
        <authorList>
            <person name="Chen H."/>
        </authorList>
    </citation>
    <scope>NUCLEOTIDE SEQUENCE</scope>
    <source>
        <strain evidence="8">G-43</strain>
    </source>
</reference>
<dbReference type="InterPro" id="IPR052925">
    <property type="entry name" value="Phage_Integrase-like_Recomb"/>
</dbReference>
<dbReference type="Pfam" id="PF00589">
    <property type="entry name" value="Phage_integrase"/>
    <property type="match status" value="1"/>
</dbReference>
<feature type="compositionally biased region" description="Polar residues" evidence="5">
    <location>
        <begin position="328"/>
        <end position="341"/>
    </location>
</feature>